<protein>
    <recommendedName>
        <fullName evidence="1">Transcription initiation factor IIE subunit alpha N-terminal domain-containing protein</fullName>
    </recommendedName>
</protein>
<dbReference type="InterPro" id="IPR002853">
    <property type="entry name" value="TFIIE_asu"/>
</dbReference>
<dbReference type="GeneID" id="68111009"/>
<dbReference type="InterPro" id="IPR013083">
    <property type="entry name" value="Znf_RING/FYVE/PHD"/>
</dbReference>
<dbReference type="OrthoDB" id="361102at2759"/>
<dbReference type="VEuPathDB" id="AmoebaDB:NF0079140"/>
<dbReference type="RefSeq" id="XP_044561851.1">
    <property type="nucleotide sequence ID" value="XM_044707134.1"/>
</dbReference>
<keyword evidence="3" id="KW-1185">Reference proteome</keyword>
<dbReference type="SMART" id="SM00531">
    <property type="entry name" value="TFIIE"/>
    <property type="match status" value="1"/>
</dbReference>
<dbReference type="OMA" id="DYEQCIN"/>
<name>A0A6A5BSZ3_NAEFO</name>
<dbReference type="AlphaFoldDB" id="A0A6A5BSZ3"/>
<dbReference type="Gene3D" id="3.30.40.10">
    <property type="entry name" value="Zinc/RING finger domain, C3HC4 (zinc finger)"/>
    <property type="match status" value="1"/>
</dbReference>
<dbReference type="InterPro" id="IPR024550">
    <property type="entry name" value="TFIIEa/SarR/Rpc3_HTH_dom"/>
</dbReference>
<dbReference type="PANTHER" id="PTHR13097:SF7">
    <property type="entry name" value="GENERAL TRANSCRIPTION FACTOR IIE SUBUNIT 1"/>
    <property type="match status" value="1"/>
</dbReference>
<dbReference type="EMBL" id="VFQX01000035">
    <property type="protein sequence ID" value="KAF0977138.1"/>
    <property type="molecule type" value="Genomic_DNA"/>
</dbReference>
<proteinExistence type="predicted"/>
<dbReference type="Proteomes" id="UP000444721">
    <property type="component" value="Unassembled WGS sequence"/>
</dbReference>
<comment type="caution">
    <text evidence="2">The sequence shown here is derived from an EMBL/GenBank/DDBJ whole genome shotgun (WGS) entry which is preliminary data.</text>
</comment>
<organism evidence="2 3">
    <name type="scientific">Naegleria fowleri</name>
    <name type="common">Brain eating amoeba</name>
    <dbReference type="NCBI Taxonomy" id="5763"/>
    <lineage>
        <taxon>Eukaryota</taxon>
        <taxon>Discoba</taxon>
        <taxon>Heterolobosea</taxon>
        <taxon>Tetramitia</taxon>
        <taxon>Eutetramitia</taxon>
        <taxon>Vahlkampfiidae</taxon>
        <taxon>Naegleria</taxon>
    </lineage>
</organism>
<evidence type="ECO:0000313" key="3">
    <source>
        <dbReference type="Proteomes" id="UP000444721"/>
    </source>
</evidence>
<accession>A0A6A5BSZ3</accession>
<sequence length="448" mass="51862">MNALYQRSHNQTVYVLLRMVVRAFYEDVHAVVMDALLYYQTNQIDEIRESDLVKKVNLQPHVVKKALLDLMNDSIVVKEDKTTERKKGQKKYPYKSECFWRIDYEQCINSIRYKMYLVSQEVKKKVQANPTYVCSQCYEVFESYDTAKLLDFSTGLLICNQCGGEVNESEDSMEKHKETVSGSESLEVRFNTQLAPIKDRLDQCKDYVVPKDYRWNYKSIVTKEEADRRIEEQRKQIDRNKSMGTHKAVHVQRHHQHNTLGATAHVAKATGSSTNTLQFDPSATIVIDFAESNSAVEAEQEVTPVTKSQKPSNPFFLAQTVSSKEYADYNDVNETVEDEDGVVSLKDREINTEVYHQLLEREHEEQRKVNDMDDEFEDNAMIDEFVNVTEAISQPQAEVQDSSETLVYVQGVPIPYSKVTPAELGKMTPQEYEMYMNVNKQEEDIYDF</sequence>
<dbReference type="GO" id="GO:0006367">
    <property type="term" value="P:transcription initiation at RNA polymerase II promoter"/>
    <property type="evidence" value="ECO:0007669"/>
    <property type="project" value="InterPro"/>
</dbReference>
<dbReference type="VEuPathDB" id="AmoebaDB:FDP41_003791"/>
<gene>
    <name evidence="2" type="ORF">FDP41_003791</name>
</gene>
<evidence type="ECO:0000313" key="2">
    <source>
        <dbReference type="EMBL" id="KAF0977138.1"/>
    </source>
</evidence>
<evidence type="ECO:0000259" key="1">
    <source>
        <dbReference type="SMART" id="SM00531"/>
    </source>
</evidence>
<dbReference type="SUPFAM" id="SSF57783">
    <property type="entry name" value="Zinc beta-ribbon"/>
    <property type="match status" value="1"/>
</dbReference>
<reference evidence="2 3" key="1">
    <citation type="journal article" date="2019" name="Sci. Rep.">
        <title>Nanopore sequencing improves the draft genome of the human pathogenic amoeba Naegleria fowleri.</title>
        <authorList>
            <person name="Liechti N."/>
            <person name="Schurch N."/>
            <person name="Bruggmann R."/>
            <person name="Wittwer M."/>
        </authorList>
    </citation>
    <scope>NUCLEOTIDE SEQUENCE [LARGE SCALE GENOMIC DNA]</scope>
    <source>
        <strain evidence="2 3">ATCC 30894</strain>
    </source>
</reference>
<dbReference type="PANTHER" id="PTHR13097">
    <property type="entry name" value="TRANSCRIPTION INITIATION FACTOR IIE, ALPHA SUBUNIT"/>
    <property type="match status" value="1"/>
</dbReference>
<dbReference type="GO" id="GO:0005673">
    <property type="term" value="C:transcription factor TFIIE complex"/>
    <property type="evidence" value="ECO:0007669"/>
    <property type="project" value="TreeGrafter"/>
</dbReference>
<dbReference type="VEuPathDB" id="AmoebaDB:NfTy_064370"/>
<dbReference type="InterPro" id="IPR039997">
    <property type="entry name" value="TFE"/>
</dbReference>
<dbReference type="Pfam" id="PF02002">
    <property type="entry name" value="TFIIE_alpha"/>
    <property type="match status" value="1"/>
</dbReference>
<feature type="domain" description="Transcription initiation factor IIE subunit alpha N-terminal" evidence="1">
    <location>
        <begin position="27"/>
        <end position="181"/>
    </location>
</feature>